<sequence length="619" mass="68090">MRRILAAVGRAREHPLQAISLTPVVTRTHLELVDSDLVDSLTPVAVDGDGTARTTYELPPDLRRSIERTGSPFTERETRDIHRAFARALSQEISDPEVGLALRHARYGEDWDTMHALWVRHGLGLVTRSAEIATWAFTDLPSEATKKFPFLSLATAIFDRTLAEFDAPDRRATIQTVARRASTAIHALWSNRSGAVTLHLLVGQIIDERINGSLKKAAQLGARVAAEIEKQTERGTLTDHGLLAWCEFQVGMTQLLQGDTSLSRTTTRRAYTAALSGGIDAEYIVVNAASQLAVIHALSGELNDAEAWADRAEQHQCHPWFDPLVRLPARIAREMVSVERLQPSPTTLAAESDSLRGTEMWPFVARTLARRKIYNGNATGALLDLYRWRSNSPNHERFENERLLIGPEVEALVSIGDPHDATRSAEAFFARHQAQPEDTPGASLPYARALHLSGDSRRARRIAAKIARSKSPHPLIDVIEARLLLADIERSARSSATHVPLGHLNEAIDHLGLTRLYATVSEDLLSTLGRGPNGVLDAALRHMEATGRLFPPAVQRPALTPRELVVLRHLAEGHPLSDIARDLGLSVNTIKTQASSLYRKLGASTRRQAVDAAAREGFL</sequence>
<dbReference type="SUPFAM" id="SSF46894">
    <property type="entry name" value="C-terminal effector domain of the bipartite response regulators"/>
    <property type="match status" value="1"/>
</dbReference>
<dbReference type="InterPro" id="IPR016032">
    <property type="entry name" value="Sig_transdc_resp-reg_C-effctor"/>
</dbReference>
<dbReference type="RefSeq" id="WP_170169352.1">
    <property type="nucleotide sequence ID" value="NZ_RKHQ01000001.1"/>
</dbReference>
<dbReference type="InterPro" id="IPR036388">
    <property type="entry name" value="WH-like_DNA-bd_sf"/>
</dbReference>
<dbReference type="PANTHER" id="PTHR44688">
    <property type="entry name" value="DNA-BINDING TRANSCRIPTIONAL ACTIVATOR DEVR_DOSR"/>
    <property type="match status" value="1"/>
</dbReference>
<dbReference type="Pfam" id="PF00196">
    <property type="entry name" value="GerE"/>
    <property type="match status" value="1"/>
</dbReference>
<keyword evidence="6" id="KW-1185">Reference proteome</keyword>
<dbReference type="SMART" id="SM00421">
    <property type="entry name" value="HTH_LUXR"/>
    <property type="match status" value="1"/>
</dbReference>
<dbReference type="AlphaFoldDB" id="A0A3N2D959"/>
<gene>
    <name evidence="5" type="ORF">EDD28_0893</name>
</gene>
<dbReference type="GO" id="GO:0003677">
    <property type="term" value="F:DNA binding"/>
    <property type="evidence" value="ECO:0007669"/>
    <property type="project" value="UniProtKB-KW"/>
</dbReference>
<evidence type="ECO:0000256" key="1">
    <source>
        <dbReference type="ARBA" id="ARBA00023015"/>
    </source>
</evidence>
<dbReference type="Proteomes" id="UP000275356">
    <property type="component" value="Unassembled WGS sequence"/>
</dbReference>
<proteinExistence type="predicted"/>
<keyword evidence="1" id="KW-0805">Transcription regulation</keyword>
<accession>A0A3N2D959</accession>
<comment type="caution">
    <text evidence="5">The sequence shown here is derived from an EMBL/GenBank/DDBJ whole genome shotgun (WGS) entry which is preliminary data.</text>
</comment>
<dbReference type="PROSITE" id="PS50043">
    <property type="entry name" value="HTH_LUXR_2"/>
    <property type="match status" value="1"/>
</dbReference>
<feature type="domain" description="HTH luxR-type" evidence="4">
    <location>
        <begin position="552"/>
        <end position="617"/>
    </location>
</feature>
<evidence type="ECO:0000256" key="3">
    <source>
        <dbReference type="ARBA" id="ARBA00023163"/>
    </source>
</evidence>
<organism evidence="5 6">
    <name type="scientific">Salana multivorans</name>
    <dbReference type="NCBI Taxonomy" id="120377"/>
    <lineage>
        <taxon>Bacteria</taxon>
        <taxon>Bacillati</taxon>
        <taxon>Actinomycetota</taxon>
        <taxon>Actinomycetes</taxon>
        <taxon>Micrococcales</taxon>
        <taxon>Beutenbergiaceae</taxon>
        <taxon>Salana</taxon>
    </lineage>
</organism>
<dbReference type="InterPro" id="IPR000792">
    <property type="entry name" value="Tscrpt_reg_LuxR_C"/>
</dbReference>
<dbReference type="Gene3D" id="1.10.10.10">
    <property type="entry name" value="Winged helix-like DNA-binding domain superfamily/Winged helix DNA-binding domain"/>
    <property type="match status" value="1"/>
</dbReference>
<dbReference type="PANTHER" id="PTHR44688:SF16">
    <property type="entry name" value="DNA-BINDING TRANSCRIPTIONAL ACTIVATOR DEVR_DOSR"/>
    <property type="match status" value="1"/>
</dbReference>
<evidence type="ECO:0000313" key="6">
    <source>
        <dbReference type="Proteomes" id="UP000275356"/>
    </source>
</evidence>
<name>A0A3N2D959_9MICO</name>
<reference evidence="5 6" key="1">
    <citation type="submission" date="2018-11" db="EMBL/GenBank/DDBJ databases">
        <title>Sequencing the genomes of 1000 actinobacteria strains.</title>
        <authorList>
            <person name="Klenk H.-P."/>
        </authorList>
    </citation>
    <scope>NUCLEOTIDE SEQUENCE [LARGE SCALE GENOMIC DNA]</scope>
    <source>
        <strain evidence="5 6">DSM 13521</strain>
    </source>
</reference>
<dbReference type="CDD" id="cd06170">
    <property type="entry name" value="LuxR_C_like"/>
    <property type="match status" value="1"/>
</dbReference>
<protein>
    <submittedName>
        <fullName evidence="5">Regulatory LuxR family protein</fullName>
    </submittedName>
</protein>
<keyword evidence="3" id="KW-0804">Transcription</keyword>
<evidence type="ECO:0000259" key="4">
    <source>
        <dbReference type="PROSITE" id="PS50043"/>
    </source>
</evidence>
<evidence type="ECO:0000313" key="5">
    <source>
        <dbReference type="EMBL" id="ROR96310.1"/>
    </source>
</evidence>
<dbReference type="PRINTS" id="PR00038">
    <property type="entry name" value="HTHLUXR"/>
</dbReference>
<evidence type="ECO:0000256" key="2">
    <source>
        <dbReference type="ARBA" id="ARBA00023125"/>
    </source>
</evidence>
<keyword evidence="2" id="KW-0238">DNA-binding</keyword>
<dbReference type="GO" id="GO:0006355">
    <property type="term" value="P:regulation of DNA-templated transcription"/>
    <property type="evidence" value="ECO:0007669"/>
    <property type="project" value="InterPro"/>
</dbReference>
<dbReference type="EMBL" id="RKHQ01000001">
    <property type="protein sequence ID" value="ROR96310.1"/>
    <property type="molecule type" value="Genomic_DNA"/>
</dbReference>